<protein>
    <submittedName>
        <fullName evidence="1">Uncharacterized protein</fullName>
    </submittedName>
</protein>
<reference evidence="1" key="1">
    <citation type="submission" date="2022-07" db="EMBL/GenBank/DDBJ databases">
        <title>Genome Sequence of Phlebia brevispora.</title>
        <authorList>
            <person name="Buettner E."/>
        </authorList>
    </citation>
    <scope>NUCLEOTIDE SEQUENCE</scope>
    <source>
        <strain evidence="1">MPL23</strain>
    </source>
</reference>
<evidence type="ECO:0000313" key="1">
    <source>
        <dbReference type="EMBL" id="KAJ3558672.1"/>
    </source>
</evidence>
<keyword evidence="2" id="KW-1185">Reference proteome</keyword>
<accession>A0ACC1TDH6</accession>
<dbReference type="Proteomes" id="UP001148662">
    <property type="component" value="Unassembled WGS sequence"/>
</dbReference>
<name>A0ACC1TDH6_9APHY</name>
<sequence>MDLEDTDTLIALVSSLLTDRDGHDQAAILDALIESEGDPQTAARLLVSIGSSRHASSSKGKRKGVKGGLDGWLQRASSPSPSGSKSSSLKRYRSLSPSKLAHHASPDSLSKPSSKKPRSAAVSSPCPSPKGKTISNEQFMAILRPPNSMDSKSKGPTKYTPLTLTTPEEVARHTPCTLHPSVLPAELACRLFYTMLDESETWQRNKWWLFDRVVESPHRTSFYVRRAHSKSGVNASEDMQEAAQYWYNGRRTATPDPFPSAMEEACDYIEKVVNAEMRKRSRFPLEWGGEPSGGTTQAFPHDSQEGERIIWRANVAASNRYEGSQESVGFHSDQLTSLGPYPTIASLSLGTTRIFRLREVIPTDDKDKRSARTYNIPLAHNSLAIMHASCQETFKHAIPPQRVIDPFHPPYPHPRKRGTQSRPGVSEASADDRTIPPSNARINITFRFYRPDFHSSTTPRCKCGIPCILRPDMKNRYSMPATSSSEDARKDLVTKYWWTCYAGAQNEGKGSHVFWSSIFHTKTISYSLIDEDKMAARTATIERKTNETQISVSINLDCQPGTGNKQEIDVSTGIGFLDHMYHALAKHSGMSLTMKCQAREPYLHHTVQDSAIALGTAFKQALGEVRGIRRYGTGFAPLDEALSRAVIDICSRPYCVTDLGIKREKIGDLSTEMFPHIFYSFAMASGVTLHVDVLRGENDHHRAESAFKALALAIKEAIQRTGGDDVPSTKGVL</sequence>
<proteinExistence type="predicted"/>
<evidence type="ECO:0000313" key="2">
    <source>
        <dbReference type="Proteomes" id="UP001148662"/>
    </source>
</evidence>
<gene>
    <name evidence="1" type="ORF">NM688_g780</name>
</gene>
<organism evidence="1 2">
    <name type="scientific">Phlebia brevispora</name>
    <dbReference type="NCBI Taxonomy" id="194682"/>
    <lineage>
        <taxon>Eukaryota</taxon>
        <taxon>Fungi</taxon>
        <taxon>Dikarya</taxon>
        <taxon>Basidiomycota</taxon>
        <taxon>Agaricomycotina</taxon>
        <taxon>Agaricomycetes</taxon>
        <taxon>Polyporales</taxon>
        <taxon>Meruliaceae</taxon>
        <taxon>Phlebia</taxon>
    </lineage>
</organism>
<comment type="caution">
    <text evidence="1">The sequence shown here is derived from an EMBL/GenBank/DDBJ whole genome shotgun (WGS) entry which is preliminary data.</text>
</comment>
<dbReference type="EMBL" id="JANHOG010000073">
    <property type="protein sequence ID" value="KAJ3558672.1"/>
    <property type="molecule type" value="Genomic_DNA"/>
</dbReference>